<keyword evidence="1 2" id="KW-0539">Nucleus</keyword>
<dbReference type="InterPro" id="IPR015947">
    <property type="entry name" value="PUA-like_sf"/>
</dbReference>
<evidence type="ECO:0000259" key="4">
    <source>
        <dbReference type="PROSITE" id="PS51015"/>
    </source>
</evidence>
<organism evidence="5 6">
    <name type="scientific">Pseudocercospora fijiensis (strain CIRAD86)</name>
    <name type="common">Black leaf streak disease fungus</name>
    <name type="synonym">Mycosphaerella fijiensis</name>
    <dbReference type="NCBI Taxonomy" id="383855"/>
    <lineage>
        <taxon>Eukaryota</taxon>
        <taxon>Fungi</taxon>
        <taxon>Dikarya</taxon>
        <taxon>Ascomycota</taxon>
        <taxon>Pezizomycotina</taxon>
        <taxon>Dothideomycetes</taxon>
        <taxon>Dothideomycetidae</taxon>
        <taxon>Mycosphaerellales</taxon>
        <taxon>Mycosphaerellaceae</taxon>
        <taxon>Pseudocercospora</taxon>
    </lineage>
</organism>
<evidence type="ECO:0000256" key="1">
    <source>
        <dbReference type="ARBA" id="ARBA00023242"/>
    </source>
</evidence>
<dbReference type="Proteomes" id="UP000016932">
    <property type="component" value="Unassembled WGS sequence"/>
</dbReference>
<dbReference type="InterPro" id="IPR036987">
    <property type="entry name" value="SRA-YDG_sf"/>
</dbReference>
<protein>
    <recommendedName>
        <fullName evidence="4">YDG domain-containing protein</fullName>
    </recommendedName>
</protein>
<dbReference type="GeneID" id="19335790"/>
<dbReference type="VEuPathDB" id="FungiDB:MYCFIDRAFT_199298"/>
<evidence type="ECO:0000256" key="2">
    <source>
        <dbReference type="PROSITE-ProRule" id="PRU00358"/>
    </source>
</evidence>
<accession>M3AR56</accession>
<proteinExistence type="predicted"/>
<keyword evidence="6" id="KW-1185">Reference proteome</keyword>
<dbReference type="Pfam" id="PF02182">
    <property type="entry name" value="SAD_SRA"/>
    <property type="match status" value="1"/>
</dbReference>
<evidence type="ECO:0000313" key="5">
    <source>
        <dbReference type="EMBL" id="EME79578.1"/>
    </source>
</evidence>
<reference evidence="5 6" key="1">
    <citation type="journal article" date="2012" name="PLoS Pathog.">
        <title>Diverse lifestyles and strategies of plant pathogenesis encoded in the genomes of eighteen Dothideomycetes fungi.</title>
        <authorList>
            <person name="Ohm R.A."/>
            <person name="Feau N."/>
            <person name="Henrissat B."/>
            <person name="Schoch C.L."/>
            <person name="Horwitz B.A."/>
            <person name="Barry K.W."/>
            <person name="Condon B.J."/>
            <person name="Copeland A.C."/>
            <person name="Dhillon B."/>
            <person name="Glaser F."/>
            <person name="Hesse C.N."/>
            <person name="Kosti I."/>
            <person name="LaButti K."/>
            <person name="Lindquist E.A."/>
            <person name="Lucas S."/>
            <person name="Salamov A.A."/>
            <person name="Bradshaw R.E."/>
            <person name="Ciuffetti L."/>
            <person name="Hamelin R.C."/>
            <person name="Kema G.H.J."/>
            <person name="Lawrence C."/>
            <person name="Scott J.A."/>
            <person name="Spatafora J.W."/>
            <person name="Turgeon B.G."/>
            <person name="de Wit P.J.G.M."/>
            <person name="Zhong S."/>
            <person name="Goodwin S.B."/>
            <person name="Grigoriev I.V."/>
        </authorList>
    </citation>
    <scope>NUCLEOTIDE SEQUENCE [LARGE SCALE GENOMIC DNA]</scope>
    <source>
        <strain evidence="5 6">CIRAD86</strain>
    </source>
</reference>
<feature type="domain" description="YDG" evidence="4">
    <location>
        <begin position="189"/>
        <end position="361"/>
    </location>
</feature>
<dbReference type="GO" id="GO:0005634">
    <property type="term" value="C:nucleus"/>
    <property type="evidence" value="ECO:0007669"/>
    <property type="project" value="UniProtKB-SubCell"/>
</dbReference>
<dbReference type="SUPFAM" id="SSF88697">
    <property type="entry name" value="PUA domain-like"/>
    <property type="match status" value="1"/>
</dbReference>
<evidence type="ECO:0000256" key="3">
    <source>
        <dbReference type="SAM" id="MobiDB-lite"/>
    </source>
</evidence>
<dbReference type="STRING" id="383855.M3AR56"/>
<dbReference type="InterPro" id="IPR003105">
    <property type="entry name" value="SRA_YDG"/>
</dbReference>
<feature type="region of interest" description="Disordered" evidence="3">
    <location>
        <begin position="105"/>
        <end position="127"/>
    </location>
</feature>
<dbReference type="AlphaFoldDB" id="M3AR56"/>
<sequence>MSIFAGVKLPAEPDFDIDPWLQLIKDRLIPALATPEQHGSEYERILAEVNDFLYDCNEYEPELVEECQEITACLFQILDYGDHIPANYVQEASRLLEKHEVEHRDMVERQQEQDEEEEQEDESNEDIELATPVIDDKGEWCYPPATDAIWGDSGRLRGLALRKSKKGKWVPVVDQNYKNEQRNAFKQGHDHLAITPGDVFFYQMQAFFHGGHGETQSNFAFHEQKSMVGVDGVYSLIMSNSADFWTFNEDEGSVIWYSPEYKKHKANGQPLDVSVTRAVALGKTLDKKGVIRIFRAYGCSEHFPDSENSKKYNGLLRYEGLYCISEKREQTRQIPLNLSTNGQGPQIRQVDHKYYQYRLERMPDAMNKNVSFDQVKQHPTQEELRDFRKARKREFLQK</sequence>
<gene>
    <name evidence="5" type="ORF">MYCFIDRAFT_199298</name>
</gene>
<dbReference type="PROSITE" id="PS51015">
    <property type="entry name" value="YDG"/>
    <property type="match status" value="1"/>
</dbReference>
<comment type="subcellular location">
    <subcellularLocation>
        <location evidence="2">Nucleus</location>
    </subcellularLocation>
</comment>
<dbReference type="HOGENOM" id="CLU_692845_0_0_1"/>
<dbReference type="KEGG" id="pfj:MYCFIDRAFT_199298"/>
<dbReference type="OrthoDB" id="2270193at2759"/>
<evidence type="ECO:0000313" key="6">
    <source>
        <dbReference type="Proteomes" id="UP000016932"/>
    </source>
</evidence>
<name>M3AR56_PSEFD</name>
<dbReference type="EMBL" id="KB446562">
    <property type="protein sequence ID" value="EME79578.1"/>
    <property type="molecule type" value="Genomic_DNA"/>
</dbReference>
<dbReference type="Gene3D" id="2.30.280.10">
    <property type="entry name" value="SRA-YDG"/>
    <property type="match status" value="1"/>
</dbReference>
<dbReference type="RefSeq" id="XP_007930259.1">
    <property type="nucleotide sequence ID" value="XM_007932068.1"/>
</dbReference>
<feature type="compositionally biased region" description="Acidic residues" evidence="3">
    <location>
        <begin position="113"/>
        <end position="127"/>
    </location>
</feature>